<sequence>MQNSGVFYSSCFLTNKTEYSHEGYSVSTPSGLYTVLYQFDYGSDFELHVGSACRPSEGSGESVKNNAAGGSNEDTASHRVFYNTGYGGTYQTYYPGDIKNLISALKNENASSKRL</sequence>
<proteinExistence type="predicted"/>
<evidence type="ECO:0000256" key="1">
    <source>
        <dbReference type="SAM" id="MobiDB-lite"/>
    </source>
</evidence>
<organism evidence="2 3">
    <name type="scientific">Streptomyces filamentosus</name>
    <name type="common">Streptomyces roseosporus</name>
    <dbReference type="NCBI Taxonomy" id="67294"/>
    <lineage>
        <taxon>Bacteria</taxon>
        <taxon>Bacillati</taxon>
        <taxon>Actinomycetota</taxon>
        <taxon>Actinomycetes</taxon>
        <taxon>Kitasatosporales</taxon>
        <taxon>Streptomycetaceae</taxon>
        <taxon>Streptomyces</taxon>
    </lineage>
</organism>
<feature type="compositionally biased region" description="Polar residues" evidence="1">
    <location>
        <begin position="62"/>
        <end position="74"/>
    </location>
</feature>
<dbReference type="RefSeq" id="WP_190042397.1">
    <property type="nucleotide sequence ID" value="NZ_BNBE01000002.1"/>
</dbReference>
<feature type="region of interest" description="Disordered" evidence="1">
    <location>
        <begin position="55"/>
        <end position="75"/>
    </location>
</feature>
<reference evidence="2" key="1">
    <citation type="journal article" date="2014" name="Int. J. Syst. Evol. Microbiol.">
        <title>Complete genome sequence of Corynebacterium casei LMG S-19264T (=DSM 44701T), isolated from a smear-ripened cheese.</title>
        <authorList>
            <consortium name="US DOE Joint Genome Institute (JGI-PGF)"/>
            <person name="Walter F."/>
            <person name="Albersmeier A."/>
            <person name="Kalinowski J."/>
            <person name="Ruckert C."/>
        </authorList>
    </citation>
    <scope>NUCLEOTIDE SEQUENCE</scope>
    <source>
        <strain evidence="2">JCM 4122</strain>
    </source>
</reference>
<reference evidence="2" key="2">
    <citation type="submission" date="2020-09" db="EMBL/GenBank/DDBJ databases">
        <authorList>
            <person name="Sun Q."/>
            <person name="Ohkuma M."/>
        </authorList>
    </citation>
    <scope>NUCLEOTIDE SEQUENCE</scope>
    <source>
        <strain evidence="2">JCM 4122</strain>
    </source>
</reference>
<accession>A0A919EMW5</accession>
<protein>
    <submittedName>
        <fullName evidence="2">Uncharacterized protein</fullName>
    </submittedName>
</protein>
<comment type="caution">
    <text evidence="2">The sequence shown here is derived from an EMBL/GenBank/DDBJ whole genome shotgun (WGS) entry which is preliminary data.</text>
</comment>
<gene>
    <name evidence="2" type="ORF">GCM10017667_39370</name>
</gene>
<dbReference type="AlphaFoldDB" id="A0A919EMW5"/>
<evidence type="ECO:0000313" key="2">
    <source>
        <dbReference type="EMBL" id="GHG04886.1"/>
    </source>
</evidence>
<evidence type="ECO:0000313" key="3">
    <source>
        <dbReference type="Proteomes" id="UP000632849"/>
    </source>
</evidence>
<dbReference type="EMBL" id="BNBE01000002">
    <property type="protein sequence ID" value="GHG04886.1"/>
    <property type="molecule type" value="Genomic_DNA"/>
</dbReference>
<keyword evidence="3" id="KW-1185">Reference proteome</keyword>
<name>A0A919EMW5_STRFL</name>
<dbReference type="Proteomes" id="UP000632849">
    <property type="component" value="Unassembled WGS sequence"/>
</dbReference>